<protein>
    <submittedName>
        <fullName evidence="2">Uncharacterized protein</fullName>
    </submittedName>
</protein>
<comment type="caution">
    <text evidence="2">The sequence shown here is derived from an EMBL/GenBank/DDBJ whole genome shotgun (WGS) entry which is preliminary data.</text>
</comment>
<evidence type="ECO:0000256" key="1">
    <source>
        <dbReference type="SAM" id="MobiDB-lite"/>
    </source>
</evidence>
<accession>A0AAD2CXL0</accession>
<organism evidence="2 3">
    <name type="scientific">Cylindrotheca closterium</name>
    <dbReference type="NCBI Taxonomy" id="2856"/>
    <lineage>
        <taxon>Eukaryota</taxon>
        <taxon>Sar</taxon>
        <taxon>Stramenopiles</taxon>
        <taxon>Ochrophyta</taxon>
        <taxon>Bacillariophyta</taxon>
        <taxon>Bacillariophyceae</taxon>
        <taxon>Bacillariophycidae</taxon>
        <taxon>Bacillariales</taxon>
        <taxon>Bacillariaceae</taxon>
        <taxon>Cylindrotheca</taxon>
    </lineage>
</organism>
<dbReference type="Proteomes" id="UP001295423">
    <property type="component" value="Unassembled WGS sequence"/>
</dbReference>
<feature type="non-terminal residue" evidence="2">
    <location>
        <position position="143"/>
    </location>
</feature>
<keyword evidence="3" id="KW-1185">Reference proteome</keyword>
<reference evidence="2" key="1">
    <citation type="submission" date="2023-08" db="EMBL/GenBank/DDBJ databases">
        <authorList>
            <person name="Audoor S."/>
            <person name="Bilcke G."/>
        </authorList>
    </citation>
    <scope>NUCLEOTIDE SEQUENCE</scope>
</reference>
<feature type="compositionally biased region" description="Low complexity" evidence="1">
    <location>
        <begin position="10"/>
        <end position="21"/>
    </location>
</feature>
<dbReference type="EMBL" id="CAKOGP040001688">
    <property type="protein sequence ID" value="CAJ1946472.1"/>
    <property type="molecule type" value="Genomic_DNA"/>
</dbReference>
<gene>
    <name evidence="2" type="ORF">CYCCA115_LOCUS10614</name>
</gene>
<feature type="region of interest" description="Disordered" evidence="1">
    <location>
        <begin position="1"/>
        <end position="23"/>
    </location>
</feature>
<proteinExistence type="predicted"/>
<dbReference type="AlphaFoldDB" id="A0AAD2CXL0"/>
<name>A0AAD2CXL0_9STRA</name>
<sequence length="143" mass="15871">MDDDEDDFDSSPLSSSYSSPSSRRKFLESAGWLSVVFTGMGSMGSADARNLPISNGADTSRTGTVDTLKPIVLLRYSLSDLKLQLKNKQTLDLEGMPTTEEAFKRLFDAYSDPVSYKQKFLDQNAFLVYYTKGFDGPGRPNIE</sequence>
<evidence type="ECO:0000313" key="2">
    <source>
        <dbReference type="EMBL" id="CAJ1946472.1"/>
    </source>
</evidence>
<evidence type="ECO:0000313" key="3">
    <source>
        <dbReference type="Proteomes" id="UP001295423"/>
    </source>
</evidence>